<sequence>METLTKVFPYLARTGIQYQVEIHLGRDPDTGLYSGRAQAYEGAPNDSAYVGNAVTVWPFAAASGDEALDSALAQIGNDLDEGLLQTPGVLGEHVAENSRREADAVD</sequence>
<evidence type="ECO:0000313" key="1">
    <source>
        <dbReference type="EMBL" id="VCU70853.1"/>
    </source>
</evidence>
<keyword evidence="2" id="KW-1185">Reference proteome</keyword>
<gene>
    <name evidence="1" type="ORF">PIGHUM_02932</name>
</gene>
<dbReference type="AlphaFoldDB" id="A0A3P4B3I4"/>
<organism evidence="1 2">
    <name type="scientific">Pigmentiphaga humi</name>
    <dbReference type="NCBI Taxonomy" id="2478468"/>
    <lineage>
        <taxon>Bacteria</taxon>
        <taxon>Pseudomonadati</taxon>
        <taxon>Pseudomonadota</taxon>
        <taxon>Betaproteobacteria</taxon>
        <taxon>Burkholderiales</taxon>
        <taxon>Alcaligenaceae</taxon>
        <taxon>Pigmentiphaga</taxon>
    </lineage>
</organism>
<evidence type="ECO:0000313" key="2">
    <source>
        <dbReference type="Proteomes" id="UP000277294"/>
    </source>
</evidence>
<protein>
    <submittedName>
        <fullName evidence="1">Uncharacterized protein</fullName>
    </submittedName>
</protein>
<name>A0A3P4B3I4_9BURK</name>
<dbReference type="Proteomes" id="UP000277294">
    <property type="component" value="Unassembled WGS sequence"/>
</dbReference>
<reference evidence="1 2" key="1">
    <citation type="submission" date="2018-10" db="EMBL/GenBank/DDBJ databases">
        <authorList>
            <person name="Criscuolo A."/>
        </authorList>
    </citation>
    <scope>NUCLEOTIDE SEQUENCE [LARGE SCALE GENOMIC DNA]</scope>
    <source>
        <strain evidence="1">DnA1</strain>
    </source>
</reference>
<dbReference type="EMBL" id="UWPJ01000023">
    <property type="protein sequence ID" value="VCU70853.1"/>
    <property type="molecule type" value="Genomic_DNA"/>
</dbReference>
<dbReference type="RefSeq" id="WP_124080316.1">
    <property type="nucleotide sequence ID" value="NZ_UWPJ01000023.1"/>
</dbReference>
<accession>A0A3P4B3I4</accession>
<proteinExistence type="predicted"/>